<evidence type="ECO:0000313" key="9">
    <source>
        <dbReference type="Proteomes" id="UP001204142"/>
    </source>
</evidence>
<keyword evidence="5" id="KW-0804">Transcription</keyword>
<feature type="domain" description="Response regulatory" evidence="7">
    <location>
        <begin position="36"/>
        <end position="155"/>
    </location>
</feature>
<keyword evidence="1" id="KW-0597">Phosphoprotein</keyword>
<dbReference type="RefSeq" id="WP_256763586.1">
    <property type="nucleotide sequence ID" value="NZ_JANIGO010000002.1"/>
</dbReference>
<organism evidence="8 9">
    <name type="scientific">Limnobacter humi</name>
    <dbReference type="NCBI Taxonomy" id="1778671"/>
    <lineage>
        <taxon>Bacteria</taxon>
        <taxon>Pseudomonadati</taxon>
        <taxon>Pseudomonadota</taxon>
        <taxon>Betaproteobacteria</taxon>
        <taxon>Burkholderiales</taxon>
        <taxon>Burkholderiaceae</taxon>
        <taxon>Limnobacter</taxon>
    </lineage>
</organism>
<dbReference type="Pfam" id="PF00072">
    <property type="entry name" value="Response_reg"/>
    <property type="match status" value="1"/>
</dbReference>
<dbReference type="PROSITE" id="PS50110">
    <property type="entry name" value="RESPONSE_REGULATORY"/>
    <property type="match status" value="1"/>
</dbReference>
<dbReference type="InterPro" id="IPR001789">
    <property type="entry name" value="Sig_transdc_resp-reg_receiver"/>
</dbReference>
<evidence type="ECO:0000256" key="3">
    <source>
        <dbReference type="ARBA" id="ARBA00023015"/>
    </source>
</evidence>
<keyword evidence="3" id="KW-0805">Transcription regulation</keyword>
<evidence type="ECO:0000256" key="4">
    <source>
        <dbReference type="ARBA" id="ARBA00023125"/>
    </source>
</evidence>
<keyword evidence="4" id="KW-0238">DNA-binding</keyword>
<evidence type="ECO:0000256" key="2">
    <source>
        <dbReference type="ARBA" id="ARBA00023012"/>
    </source>
</evidence>
<proteinExistence type="predicted"/>
<reference evidence="8 9" key="1">
    <citation type="submission" date="2022-07" db="EMBL/GenBank/DDBJ databases">
        <authorList>
            <person name="Xamxidin M."/>
            <person name="Wu M."/>
        </authorList>
    </citation>
    <scope>NUCLEOTIDE SEQUENCE [LARGE SCALE GENOMIC DNA]</scope>
    <source>
        <strain evidence="8 9">NBRC 111650</strain>
    </source>
</reference>
<dbReference type="PANTHER" id="PTHR48111:SF1">
    <property type="entry name" value="TWO-COMPONENT RESPONSE REGULATOR ORR33"/>
    <property type="match status" value="1"/>
</dbReference>
<dbReference type="Proteomes" id="UP001204142">
    <property type="component" value="Unassembled WGS sequence"/>
</dbReference>
<name>A0ABT1WE85_9BURK</name>
<dbReference type="Pfam" id="PF14559">
    <property type="entry name" value="TPR_19"/>
    <property type="match status" value="1"/>
</dbReference>
<keyword evidence="2" id="KW-0902">Two-component regulatory system</keyword>
<evidence type="ECO:0000256" key="6">
    <source>
        <dbReference type="PROSITE-ProRule" id="PRU00169"/>
    </source>
</evidence>
<dbReference type="PANTHER" id="PTHR48111">
    <property type="entry name" value="REGULATOR OF RPOS"/>
    <property type="match status" value="1"/>
</dbReference>
<accession>A0ABT1WE85</accession>
<dbReference type="EMBL" id="JANIGO010000002">
    <property type="protein sequence ID" value="MCQ8895819.1"/>
    <property type="molecule type" value="Genomic_DNA"/>
</dbReference>
<dbReference type="InterPro" id="IPR011006">
    <property type="entry name" value="CheY-like_superfamily"/>
</dbReference>
<dbReference type="InterPro" id="IPR011990">
    <property type="entry name" value="TPR-like_helical_dom_sf"/>
</dbReference>
<dbReference type="Gene3D" id="1.25.40.10">
    <property type="entry name" value="Tetratricopeptide repeat domain"/>
    <property type="match status" value="1"/>
</dbReference>
<dbReference type="SUPFAM" id="SSF52172">
    <property type="entry name" value="CheY-like"/>
    <property type="match status" value="1"/>
</dbReference>
<dbReference type="SMART" id="SM00448">
    <property type="entry name" value="REC"/>
    <property type="match status" value="1"/>
</dbReference>
<keyword evidence="9" id="KW-1185">Reference proteome</keyword>
<comment type="caution">
    <text evidence="6">Lacks conserved residue(s) required for the propagation of feature annotation.</text>
</comment>
<dbReference type="Gene3D" id="3.40.50.2300">
    <property type="match status" value="1"/>
</dbReference>
<dbReference type="SUPFAM" id="SSF48452">
    <property type="entry name" value="TPR-like"/>
    <property type="match status" value="1"/>
</dbReference>
<evidence type="ECO:0000313" key="8">
    <source>
        <dbReference type="EMBL" id="MCQ8895819.1"/>
    </source>
</evidence>
<gene>
    <name evidence="8" type="ORF">NQT62_05120</name>
</gene>
<protein>
    <submittedName>
        <fullName evidence="8">Tetratricopeptide repeat protein</fullName>
    </submittedName>
</protein>
<evidence type="ECO:0000259" key="7">
    <source>
        <dbReference type="PROSITE" id="PS50110"/>
    </source>
</evidence>
<evidence type="ECO:0000256" key="1">
    <source>
        <dbReference type="ARBA" id="ARBA00022553"/>
    </source>
</evidence>
<sequence length="460" mass="51994">MTPTLNAAERAHTPPSALNPAVHQAVQDMTPLKGKNALVVDSALATRRALQDQLSQLGARSVVFASSVSEVEQQLLSRDYSLIVCEYQLEGERNGQQLLEDLRVNRKLDPHVAFMMVTGERSYANVVAVAEFEPDDYLIKPFTASTLSDRVVRIFNKKLRLSKIYSAHFEGRFEELPALCLEMLVEYPQYSLELERVRIESYFRSGQLDKAEAALKEDLEQEPRPWMKLLLAKLKVERKRYDEAGQLLSGIVKHNPEYLAASDLFADVLWEQNRPADALDILEKMGAKALASTTRLRKLADLSVRVGDNTRSKNYLNKVIDRSRNTSLSQLGDYLQLSKIYVAEGRVDEAEKLTAKLRSTVSSSALEIARAILNIQRDISDDRGGRAKERLHAFFEEHTDDLDSMEPETLTSLLEMCFSVNIPGKGYELARLISKRKPSKGMLDRIRVAIEAFKQDFEDS</sequence>
<evidence type="ECO:0000256" key="5">
    <source>
        <dbReference type="ARBA" id="ARBA00023163"/>
    </source>
</evidence>
<dbReference type="InterPro" id="IPR039420">
    <property type="entry name" value="WalR-like"/>
</dbReference>
<comment type="caution">
    <text evidence="8">The sequence shown here is derived from an EMBL/GenBank/DDBJ whole genome shotgun (WGS) entry which is preliminary data.</text>
</comment>